<keyword evidence="3 4" id="KW-0813">Transport</keyword>
<keyword evidence="2 3" id="KW-0732">Signal</keyword>
<dbReference type="InterPro" id="IPR038591">
    <property type="entry name" value="NolW-like_sf"/>
</dbReference>
<dbReference type="InterPro" id="IPR003522">
    <property type="entry name" value="T3SS_OM_pore_YscC"/>
</dbReference>
<evidence type="ECO:0000256" key="3">
    <source>
        <dbReference type="HAMAP-Rule" id="MF_02219"/>
    </source>
</evidence>
<dbReference type="HAMAP" id="MF_02219">
    <property type="entry name" value="Type_III_secretin"/>
    <property type="match status" value="1"/>
</dbReference>
<evidence type="ECO:0000313" key="8">
    <source>
        <dbReference type="EMBL" id="NRF72434.1"/>
    </source>
</evidence>
<name>A0ABX2EV63_9BURK</name>
<accession>A0ABX2EV63</accession>
<evidence type="ECO:0000259" key="7">
    <source>
        <dbReference type="Pfam" id="PF03958"/>
    </source>
</evidence>
<evidence type="ECO:0000256" key="2">
    <source>
        <dbReference type="ARBA" id="ARBA00022729"/>
    </source>
</evidence>
<protein>
    <recommendedName>
        <fullName evidence="3">Type 3 secretion system secretin</fullName>
        <shortName evidence="3">T3SS secretin</shortName>
    </recommendedName>
</protein>
<dbReference type="Gene3D" id="3.55.50.30">
    <property type="match status" value="1"/>
</dbReference>
<feature type="domain" description="NolW-like" evidence="7">
    <location>
        <begin position="229"/>
        <end position="371"/>
    </location>
</feature>
<feature type="compositionally biased region" description="Polar residues" evidence="5">
    <location>
        <begin position="309"/>
        <end position="320"/>
    </location>
</feature>
<dbReference type="EMBL" id="JABRWJ010000028">
    <property type="protein sequence ID" value="NRF72434.1"/>
    <property type="molecule type" value="Genomic_DNA"/>
</dbReference>
<dbReference type="PANTHER" id="PTHR30332">
    <property type="entry name" value="PROBABLE GENERAL SECRETION PATHWAY PROTEIN D"/>
    <property type="match status" value="1"/>
</dbReference>
<feature type="signal peptide" evidence="3">
    <location>
        <begin position="1"/>
        <end position="31"/>
    </location>
</feature>
<dbReference type="Pfam" id="PF00263">
    <property type="entry name" value="Secretin"/>
    <property type="match status" value="1"/>
</dbReference>
<sequence precursor="true">MTSHSISNPLHSAAFRSALVALVLTAFGAAAHGGPASFREAQDTPPSSAPAGRASIVKRAPAAETAALLPTEPSRGNEQVWATARFTYRADGKRLGEVLQDFASSQGLPAIIGEGVDGVVHATFDSTPQAFLNAIGKAYGVVWYHDGTTLYFYPSKAMTSRLFRLKGFTRAQVQDVLTTLRLGDSRYPLRFNERENTLLVYGPPRHLDVVSAAIESLDAGASESNRRSVRVFQLRYASAADRQLGETFMPGVASMLRSLYGSGASQGGESQGAGRPGAAGLSHKMQTMRNTYGSAKLAPEMDQRATDPVSGSTPERSSTGVAPRGVRSPVNFEEDTPTFEADEGTNSVIVNGRLHRMAEYDYLIRRLDMRPTMVELEAMIIDVSSDSLDKLGISWSAMSGGGKSLSITSPGGTLSASQVAVPGSFAISALWTNAGRQLLANIEALASSGQARIVAKPKVVGVANRPAVMQEKRRAAVRVAANLDAKLYTVEAGTLLQVTPQVTSLTGTPQIKLSVYIEDGNFETQAVDSIPVVKRTEIRTEAHVVEGESLLIGGISIEGQSSQINGVPGLSKLPGIGALFRWEGTRGTRSERLFLITPKIVRNIDELPTLPTNEADPAETPAMPEQDSGRRGSGGAVRPALPAPSSPDEHLRGAAGHPN</sequence>
<comment type="function">
    <text evidence="3">Component of the type III secretion system (T3SS), also called injectisome, which is used to inject bacterial effector proteins into eukaryotic host cells. Forms a ring-shaped multimeric structure with an apparent central pore in the outer membrane.</text>
</comment>
<dbReference type="Pfam" id="PF03958">
    <property type="entry name" value="Secretin_N"/>
    <property type="match status" value="2"/>
</dbReference>
<feature type="region of interest" description="Disordered" evidence="5">
    <location>
        <begin position="294"/>
        <end position="339"/>
    </location>
</feature>
<proteinExistence type="inferred from homology"/>
<keyword evidence="3" id="KW-0653">Protein transport</keyword>
<evidence type="ECO:0000259" key="6">
    <source>
        <dbReference type="Pfam" id="PF00263"/>
    </source>
</evidence>
<dbReference type="RefSeq" id="WP_173135656.1">
    <property type="nucleotide sequence ID" value="NZ_JABRWJ010000028.1"/>
</dbReference>
<dbReference type="InterPro" id="IPR005644">
    <property type="entry name" value="NolW-like"/>
</dbReference>
<evidence type="ECO:0000256" key="5">
    <source>
        <dbReference type="SAM" id="MobiDB-lite"/>
    </source>
</evidence>
<keyword evidence="3" id="KW-0811">Translocation</keyword>
<dbReference type="InterPro" id="IPR050810">
    <property type="entry name" value="Bact_Secretion_Sys_Channel"/>
</dbReference>
<keyword evidence="3" id="KW-0998">Cell outer membrane</keyword>
<feature type="domain" description="Type II/III secretion system secretin-like" evidence="6">
    <location>
        <begin position="444"/>
        <end position="602"/>
    </location>
</feature>
<comment type="similarity">
    <text evidence="3">Belongs to the bacterial secretin family. T3SS SctC subfamily.</text>
</comment>
<evidence type="ECO:0000256" key="4">
    <source>
        <dbReference type="RuleBase" id="RU004004"/>
    </source>
</evidence>
<keyword evidence="3" id="KW-0472">Membrane</keyword>
<comment type="subunit">
    <text evidence="3">The core secretion machinery of the T3SS is composed of approximately 20 different proteins, including cytoplasmic components, a base, an export apparatus and a needle. This subunit is part of the base, which anchors the injectisome in the bacterial cell envelope. Forms a stable homooligomeric complex.</text>
</comment>
<evidence type="ECO:0000256" key="1">
    <source>
        <dbReference type="ARBA" id="ARBA00004442"/>
    </source>
</evidence>
<comment type="subcellular location">
    <subcellularLocation>
        <location evidence="1 3 4">Cell outer membrane</location>
    </subcellularLocation>
</comment>
<reference evidence="8 9" key="1">
    <citation type="submission" date="2020-05" db="EMBL/GenBank/DDBJ databases">
        <title>Aquincola sp. isolate from soil.</title>
        <authorList>
            <person name="Han J."/>
            <person name="Kim D.-U."/>
        </authorList>
    </citation>
    <scope>NUCLEOTIDE SEQUENCE [LARGE SCALE GENOMIC DNA]</scope>
    <source>
        <strain evidence="8 9">S2</strain>
    </source>
</reference>
<evidence type="ECO:0000313" key="9">
    <source>
        <dbReference type="Proteomes" id="UP000737171"/>
    </source>
</evidence>
<dbReference type="NCBIfam" id="TIGR02516">
    <property type="entry name" value="type_III_yscC"/>
    <property type="match status" value="1"/>
</dbReference>
<dbReference type="Gene3D" id="3.30.1370.120">
    <property type="match status" value="2"/>
</dbReference>
<gene>
    <name evidence="3 8" type="primary">sctC</name>
    <name evidence="8" type="ORF">HLB44_36345</name>
</gene>
<comment type="caution">
    <text evidence="8">The sequence shown here is derived from an EMBL/GenBank/DDBJ whole genome shotgun (WGS) entry which is preliminary data.</text>
</comment>
<organism evidence="8 9">
    <name type="scientific">Pseudaquabacterium terrae</name>
    <dbReference type="NCBI Taxonomy" id="2732868"/>
    <lineage>
        <taxon>Bacteria</taxon>
        <taxon>Pseudomonadati</taxon>
        <taxon>Pseudomonadota</taxon>
        <taxon>Betaproteobacteria</taxon>
        <taxon>Burkholderiales</taxon>
        <taxon>Sphaerotilaceae</taxon>
        <taxon>Pseudaquabacterium</taxon>
    </lineage>
</organism>
<dbReference type="Proteomes" id="UP000737171">
    <property type="component" value="Unassembled WGS sequence"/>
</dbReference>
<keyword evidence="9" id="KW-1185">Reference proteome</keyword>
<dbReference type="PRINTS" id="PR01337">
    <property type="entry name" value="TYPE3OMGPROT"/>
</dbReference>
<feature type="chain" id="PRO_5044920683" description="Type 3 secretion system secretin" evidence="3">
    <location>
        <begin position="32"/>
        <end position="659"/>
    </location>
</feature>
<dbReference type="InterPro" id="IPR004846">
    <property type="entry name" value="T2SS/T3SS_dom"/>
</dbReference>
<feature type="domain" description="NolW-like" evidence="7">
    <location>
        <begin position="161"/>
        <end position="219"/>
    </location>
</feature>
<dbReference type="PANTHER" id="PTHR30332:SF5">
    <property type="entry name" value="SPI-1 TYPE 3 SECRETION SYSTEM SECRETIN"/>
    <property type="match status" value="1"/>
</dbReference>
<feature type="region of interest" description="Disordered" evidence="5">
    <location>
        <begin position="607"/>
        <end position="659"/>
    </location>
</feature>